<proteinExistence type="predicted"/>
<accession>A0ABV7P129</accession>
<evidence type="ECO:0000313" key="4">
    <source>
        <dbReference type="EMBL" id="MFC3452780.1"/>
    </source>
</evidence>
<dbReference type="InterPro" id="IPR011991">
    <property type="entry name" value="ArsR-like_HTH"/>
</dbReference>
<dbReference type="Pfam" id="PF12802">
    <property type="entry name" value="MarR_2"/>
    <property type="match status" value="1"/>
</dbReference>
<evidence type="ECO:0000256" key="1">
    <source>
        <dbReference type="SAM" id="MobiDB-lite"/>
    </source>
</evidence>
<dbReference type="RefSeq" id="WP_378241558.1">
    <property type="nucleotide sequence ID" value="NZ_JBHRWK010000040.1"/>
</dbReference>
<evidence type="ECO:0000313" key="5">
    <source>
        <dbReference type="Proteomes" id="UP001595645"/>
    </source>
</evidence>
<protein>
    <submittedName>
        <fullName evidence="4">Helix-turn-helix domain-containing protein</fullName>
    </submittedName>
</protein>
<dbReference type="EMBL" id="JBHRWK010000040">
    <property type="protein sequence ID" value="MFC3452780.1"/>
    <property type="molecule type" value="Genomic_DNA"/>
</dbReference>
<dbReference type="CDD" id="cd00090">
    <property type="entry name" value="HTH_ARSR"/>
    <property type="match status" value="1"/>
</dbReference>
<comment type="caution">
    <text evidence="4">The sequence shown here is derived from an EMBL/GenBank/DDBJ whole genome shotgun (WGS) entry which is preliminary data.</text>
</comment>
<dbReference type="InterPro" id="IPR025246">
    <property type="entry name" value="IS30-like_HTH"/>
</dbReference>
<keyword evidence="5" id="KW-1185">Reference proteome</keyword>
<evidence type="ECO:0000259" key="3">
    <source>
        <dbReference type="Pfam" id="PF13936"/>
    </source>
</evidence>
<dbReference type="InterPro" id="IPR051917">
    <property type="entry name" value="Transposase-Integrase"/>
</dbReference>
<dbReference type="Gene3D" id="1.10.10.10">
    <property type="entry name" value="Winged helix-like DNA-binding domain superfamily/Winged helix DNA-binding domain"/>
    <property type="match status" value="1"/>
</dbReference>
<dbReference type="Proteomes" id="UP001595645">
    <property type="component" value="Unassembled WGS sequence"/>
</dbReference>
<dbReference type="InterPro" id="IPR000835">
    <property type="entry name" value="HTH_MarR-typ"/>
</dbReference>
<gene>
    <name evidence="4" type="ORF">ACFOSH_25375</name>
</gene>
<dbReference type="InterPro" id="IPR036388">
    <property type="entry name" value="WH-like_DNA-bd_sf"/>
</dbReference>
<feature type="domain" description="HTH marR-type" evidence="2">
    <location>
        <begin position="102"/>
        <end position="159"/>
    </location>
</feature>
<dbReference type="PANTHER" id="PTHR10948:SF23">
    <property type="entry name" value="TRANSPOSASE INSI FOR INSERTION SEQUENCE ELEMENT IS30A-RELATED"/>
    <property type="match status" value="1"/>
</dbReference>
<dbReference type="Pfam" id="PF13936">
    <property type="entry name" value="HTH_38"/>
    <property type="match status" value="1"/>
</dbReference>
<evidence type="ECO:0000259" key="2">
    <source>
        <dbReference type="Pfam" id="PF12802"/>
    </source>
</evidence>
<reference evidence="5" key="1">
    <citation type="journal article" date="2019" name="Int. J. Syst. Evol. Microbiol.">
        <title>The Global Catalogue of Microorganisms (GCM) 10K type strain sequencing project: providing services to taxonomists for standard genome sequencing and annotation.</title>
        <authorList>
            <consortium name="The Broad Institute Genomics Platform"/>
            <consortium name="The Broad Institute Genome Sequencing Center for Infectious Disease"/>
            <person name="Wu L."/>
            <person name="Ma J."/>
        </authorList>
    </citation>
    <scope>NUCLEOTIDE SEQUENCE [LARGE SCALE GENOMIC DNA]</scope>
    <source>
        <strain evidence="5">CGMCC 4.7676</strain>
    </source>
</reference>
<name>A0ABV7P129_9PSEU</name>
<feature type="region of interest" description="Disordered" evidence="1">
    <location>
        <begin position="34"/>
        <end position="84"/>
    </location>
</feature>
<organism evidence="4 5">
    <name type="scientific">Amycolatopsis speibonae</name>
    <dbReference type="NCBI Taxonomy" id="1450224"/>
    <lineage>
        <taxon>Bacteria</taxon>
        <taxon>Bacillati</taxon>
        <taxon>Actinomycetota</taxon>
        <taxon>Actinomycetes</taxon>
        <taxon>Pseudonocardiales</taxon>
        <taxon>Pseudonocardiaceae</taxon>
        <taxon>Amycolatopsis</taxon>
    </lineage>
</organism>
<dbReference type="InterPro" id="IPR036390">
    <property type="entry name" value="WH_DNA-bd_sf"/>
</dbReference>
<sequence length="278" mass="29813">MTAGRLTAEERERIASGLADGLGYAGIARTLGRPTSTVSREVARNGGRRGYRAEHAQHATGWRARRGPKVLPSPLSTPDNRGRDPAAVDAYRDRFAGMMVGSGLPRMAARLLACLVTTDSGGLTARELVQRLQVSPAAISKAVAYLENLEVVTREPLGRRERYLIDDDVWLRAWLASARTNATWAETAHHGAEVLGAETPAGARMARMGRFFSTVTDDMAGRPSATARDDALTVLAVLVKAGPDATGRAASVLGWPRARVEDAVREAAGPERLTREGH</sequence>
<dbReference type="SUPFAM" id="SSF46785">
    <property type="entry name" value="Winged helix' DNA-binding domain"/>
    <property type="match status" value="1"/>
</dbReference>
<feature type="domain" description="Transposase IS30-like HTH" evidence="3">
    <location>
        <begin position="5"/>
        <end position="45"/>
    </location>
</feature>
<dbReference type="PANTHER" id="PTHR10948">
    <property type="entry name" value="TRANSPOSASE"/>
    <property type="match status" value="1"/>
</dbReference>